<organism evidence="2">
    <name type="scientific">uncultured Chloroflexia bacterium</name>
    <dbReference type="NCBI Taxonomy" id="1672391"/>
    <lineage>
        <taxon>Bacteria</taxon>
        <taxon>Bacillati</taxon>
        <taxon>Chloroflexota</taxon>
        <taxon>Chloroflexia</taxon>
        <taxon>environmental samples</taxon>
    </lineage>
</organism>
<keyword evidence="1" id="KW-0472">Membrane</keyword>
<evidence type="ECO:0000256" key="1">
    <source>
        <dbReference type="SAM" id="Phobius"/>
    </source>
</evidence>
<protein>
    <submittedName>
        <fullName evidence="2">Uncharacterized protein</fullName>
    </submittedName>
</protein>
<gene>
    <name evidence="2" type="ORF">AVDCRST_MAG26-1507</name>
</gene>
<keyword evidence="1" id="KW-0812">Transmembrane</keyword>
<sequence>MTRRQQHRFLVASTFGVLWIAVAVYTALEAADHPAWERGVPAQMLMLPYTLARSFGRPIRAAFGIPGTILSLVVLWIVLTVSLWVLMELAVNLRARSFHSPKR</sequence>
<feature type="transmembrane region" description="Helical" evidence="1">
    <location>
        <begin position="63"/>
        <end position="86"/>
    </location>
</feature>
<name>A0A6J4I6D5_9CHLR</name>
<evidence type="ECO:0000313" key="2">
    <source>
        <dbReference type="EMBL" id="CAA9242343.1"/>
    </source>
</evidence>
<dbReference type="EMBL" id="CADCTK010000350">
    <property type="protein sequence ID" value="CAA9242343.1"/>
    <property type="molecule type" value="Genomic_DNA"/>
</dbReference>
<keyword evidence="1" id="KW-1133">Transmembrane helix</keyword>
<reference evidence="2" key="1">
    <citation type="submission" date="2020-02" db="EMBL/GenBank/DDBJ databases">
        <authorList>
            <person name="Meier V. D."/>
        </authorList>
    </citation>
    <scope>NUCLEOTIDE SEQUENCE</scope>
    <source>
        <strain evidence="2">AVDCRST_MAG26</strain>
    </source>
</reference>
<feature type="transmembrane region" description="Helical" evidence="1">
    <location>
        <begin position="9"/>
        <end position="28"/>
    </location>
</feature>
<accession>A0A6J4I6D5</accession>
<dbReference type="AlphaFoldDB" id="A0A6J4I6D5"/>
<proteinExistence type="predicted"/>